<dbReference type="EMBL" id="PEDL01000001">
    <property type="protein sequence ID" value="PHV72170.1"/>
    <property type="molecule type" value="Genomic_DNA"/>
</dbReference>
<gene>
    <name evidence="1" type="ORF">CS063_01460</name>
</gene>
<name>A0AC61DH80_9FIRM</name>
<accession>A0AC61DH80</accession>
<keyword evidence="2" id="KW-1185">Reference proteome</keyword>
<protein>
    <submittedName>
        <fullName evidence="1">Nuclease</fullName>
    </submittedName>
</protein>
<sequence length="99" mass="11105">MKDIPLESNIQKDILKYLKSRNDCWFFKAHSGSSYSSKGTPDIIGHYRGLFVGFEVKRPKVGVLSDLQANTIRKINTTGGRAYIVTSVEEVKEILENVG</sequence>
<proteinExistence type="predicted"/>
<comment type="caution">
    <text evidence="1">The sequence shown here is derived from an EMBL/GenBank/DDBJ whole genome shotgun (WGS) entry which is preliminary data.</text>
</comment>
<reference evidence="1" key="1">
    <citation type="submission" date="2017-10" db="EMBL/GenBank/DDBJ databases">
        <title>Genome sequence of cellulolytic Lachnospiraceae bacterium XHS1971 isolated from hotspring sediment.</title>
        <authorList>
            <person name="Vasudevan G."/>
            <person name="Joshi A.J."/>
            <person name="Hivarkar S."/>
            <person name="Lanjekar V.B."/>
            <person name="Dhakephalkar P.K."/>
            <person name="Dagar S."/>
        </authorList>
    </citation>
    <scope>NUCLEOTIDE SEQUENCE</scope>
    <source>
        <strain evidence="1">XHS1971</strain>
    </source>
</reference>
<organism evidence="1 2">
    <name type="scientific">Sporanaerobium hydrogeniformans</name>
    <dbReference type="NCBI Taxonomy" id="3072179"/>
    <lineage>
        <taxon>Bacteria</taxon>
        <taxon>Bacillati</taxon>
        <taxon>Bacillota</taxon>
        <taxon>Clostridia</taxon>
        <taxon>Lachnospirales</taxon>
        <taxon>Lachnospiraceae</taxon>
        <taxon>Sporanaerobium</taxon>
    </lineage>
</organism>
<evidence type="ECO:0000313" key="1">
    <source>
        <dbReference type="EMBL" id="PHV72170.1"/>
    </source>
</evidence>
<evidence type="ECO:0000313" key="2">
    <source>
        <dbReference type="Proteomes" id="UP000224460"/>
    </source>
</evidence>
<dbReference type="Proteomes" id="UP000224460">
    <property type="component" value="Unassembled WGS sequence"/>
</dbReference>